<evidence type="ECO:0000259" key="7">
    <source>
        <dbReference type="Pfam" id="PF00361"/>
    </source>
</evidence>
<evidence type="ECO:0000256" key="5">
    <source>
        <dbReference type="ARBA" id="ARBA00023136"/>
    </source>
</evidence>
<protein>
    <recommendedName>
        <fullName evidence="7">NADH:quinone oxidoreductase/Mrp antiporter transmembrane domain-containing protein</fullName>
    </recommendedName>
</protein>
<dbReference type="GO" id="GO:0008137">
    <property type="term" value="F:NADH dehydrogenase (ubiquinone) activity"/>
    <property type="evidence" value="ECO:0007669"/>
    <property type="project" value="InterPro"/>
</dbReference>
<feature type="transmembrane region" description="Helical" evidence="6">
    <location>
        <begin position="379"/>
        <end position="397"/>
    </location>
</feature>
<dbReference type="AlphaFoldDB" id="A0A381Z095"/>
<evidence type="ECO:0000313" key="8">
    <source>
        <dbReference type="EMBL" id="SVA82292.1"/>
    </source>
</evidence>
<dbReference type="EMBL" id="UINC01019438">
    <property type="protein sequence ID" value="SVA82292.1"/>
    <property type="molecule type" value="Genomic_DNA"/>
</dbReference>
<dbReference type="NCBIfam" id="NF004499">
    <property type="entry name" value="PRK05846.1-3"/>
    <property type="match status" value="1"/>
</dbReference>
<dbReference type="PANTHER" id="PTHR43507:SF1">
    <property type="entry name" value="NADH-UBIQUINONE OXIDOREDUCTASE CHAIN 4"/>
    <property type="match status" value="1"/>
</dbReference>
<feature type="transmembrane region" description="Helical" evidence="6">
    <location>
        <begin position="417"/>
        <end position="436"/>
    </location>
</feature>
<dbReference type="GO" id="GO:0048039">
    <property type="term" value="F:ubiquinone binding"/>
    <property type="evidence" value="ECO:0007669"/>
    <property type="project" value="TreeGrafter"/>
</dbReference>
<sequence length="515" mass="57230">MSNVAEFPLLSLILFTPLVGAVVLLFVNHQSTDKIRWIANIVAGIGFLVSLPLWFWYEPRGTQWQFVERLSWIPSIGADYFLGVDGFSALLVLLATMMGSIAILSSWTAITERVKEYYVFLLLLQTGMIGAFVALDALLFFLFWEVMLVPMYFLIGIWGSDRRLYSAIKFFLYTLVGSVVMLLGLLAIYFEHHAITGIYSFDITRFHGLDLPVDLQWWVFLALFLGFAVKVPMFPFHTWLPDAHTDAPTAGSVILAAVLLKMGTYGFIRFSLPILPEATATFVPMVVTLSIIGIIYGALVALAQRDWKRLVAYSSVSHMGLVMLGMFALTPVGITGSIVQQLNHGISTGALFLIVGIVYERRHTREIAEYGGLSKVMPVYAVIFLIMTLSSIGLPTLNGFIGEILILQGVFVVNKMWAAVAATGIVLGAAYMLWLYQRTMFGTIENPKNKSLPDLNAREVATFVPLIVLAFWIGLYPAPFLNRLESSVTYVMSHVNSTYAPQNVEAAVEMQVRGQ</sequence>
<feature type="transmembrane region" description="Helical" evidence="6">
    <location>
        <begin position="170"/>
        <end position="190"/>
    </location>
</feature>
<dbReference type="InterPro" id="IPR003918">
    <property type="entry name" value="NADH_UbQ_OxRdtase"/>
</dbReference>
<dbReference type="GO" id="GO:0003954">
    <property type="term" value="F:NADH dehydrogenase activity"/>
    <property type="evidence" value="ECO:0007669"/>
    <property type="project" value="TreeGrafter"/>
</dbReference>
<feature type="transmembrane region" description="Helical" evidence="6">
    <location>
        <begin position="117"/>
        <end position="135"/>
    </location>
</feature>
<feature type="transmembrane region" description="Helical" evidence="6">
    <location>
        <begin position="141"/>
        <end position="158"/>
    </location>
</feature>
<evidence type="ECO:0000256" key="3">
    <source>
        <dbReference type="ARBA" id="ARBA00022692"/>
    </source>
</evidence>
<dbReference type="InterPro" id="IPR010227">
    <property type="entry name" value="NADH_Q_OxRdtase_chainM/4"/>
</dbReference>
<keyword evidence="3 6" id="KW-0812">Transmembrane</keyword>
<proteinExistence type="inferred from homology"/>
<name>A0A381Z095_9ZZZZ</name>
<feature type="domain" description="NADH:quinone oxidoreductase/Mrp antiporter transmembrane" evidence="7">
    <location>
        <begin position="135"/>
        <end position="427"/>
    </location>
</feature>
<comment type="similarity">
    <text evidence="2">Belongs to the complex I subunit 4 family.</text>
</comment>
<dbReference type="NCBIfam" id="TIGR01972">
    <property type="entry name" value="NDH_I_M"/>
    <property type="match status" value="1"/>
</dbReference>
<dbReference type="PRINTS" id="PR01437">
    <property type="entry name" value="NUOXDRDTASE4"/>
</dbReference>
<dbReference type="GO" id="GO:0016020">
    <property type="term" value="C:membrane"/>
    <property type="evidence" value="ECO:0007669"/>
    <property type="project" value="UniProtKB-SubCell"/>
</dbReference>
<evidence type="ECO:0000256" key="1">
    <source>
        <dbReference type="ARBA" id="ARBA00004141"/>
    </source>
</evidence>
<dbReference type="GO" id="GO:0015990">
    <property type="term" value="P:electron transport coupled proton transport"/>
    <property type="evidence" value="ECO:0007669"/>
    <property type="project" value="TreeGrafter"/>
</dbReference>
<feature type="transmembrane region" description="Helical" evidence="6">
    <location>
        <begin position="457"/>
        <end position="478"/>
    </location>
</feature>
<feature type="transmembrane region" description="Helical" evidence="6">
    <location>
        <begin position="248"/>
        <end position="268"/>
    </location>
</feature>
<keyword evidence="5 6" id="KW-0472">Membrane</keyword>
<dbReference type="GO" id="GO:0042773">
    <property type="term" value="P:ATP synthesis coupled electron transport"/>
    <property type="evidence" value="ECO:0007669"/>
    <property type="project" value="InterPro"/>
</dbReference>
<evidence type="ECO:0000256" key="2">
    <source>
        <dbReference type="ARBA" id="ARBA00009025"/>
    </source>
</evidence>
<feature type="transmembrane region" description="Helical" evidence="6">
    <location>
        <begin position="38"/>
        <end position="57"/>
    </location>
</feature>
<dbReference type="InterPro" id="IPR001750">
    <property type="entry name" value="ND/Mrp_TM"/>
</dbReference>
<feature type="transmembrane region" description="Helical" evidence="6">
    <location>
        <begin position="87"/>
        <end position="110"/>
    </location>
</feature>
<feature type="transmembrane region" description="Helical" evidence="6">
    <location>
        <begin position="310"/>
        <end position="329"/>
    </location>
</feature>
<reference evidence="8" key="1">
    <citation type="submission" date="2018-05" db="EMBL/GenBank/DDBJ databases">
        <authorList>
            <person name="Lanie J.A."/>
            <person name="Ng W.-L."/>
            <person name="Kazmierczak K.M."/>
            <person name="Andrzejewski T.M."/>
            <person name="Davidsen T.M."/>
            <person name="Wayne K.J."/>
            <person name="Tettelin H."/>
            <person name="Glass J.I."/>
            <person name="Rusch D."/>
            <person name="Podicherti R."/>
            <person name="Tsui H.-C.T."/>
            <person name="Winkler M.E."/>
        </authorList>
    </citation>
    <scope>NUCLEOTIDE SEQUENCE</scope>
</reference>
<feature type="transmembrane region" description="Helical" evidence="6">
    <location>
        <begin position="280"/>
        <end position="303"/>
    </location>
</feature>
<keyword evidence="4 6" id="KW-1133">Transmembrane helix</keyword>
<comment type="subcellular location">
    <subcellularLocation>
        <location evidence="1">Membrane</location>
        <topology evidence="1">Multi-pass membrane protein</topology>
    </subcellularLocation>
</comment>
<dbReference type="PANTHER" id="PTHR43507">
    <property type="entry name" value="NADH-UBIQUINONE OXIDOREDUCTASE CHAIN 4"/>
    <property type="match status" value="1"/>
</dbReference>
<feature type="transmembrane region" description="Helical" evidence="6">
    <location>
        <begin position="341"/>
        <end position="359"/>
    </location>
</feature>
<gene>
    <name evidence="8" type="ORF">METZ01_LOCUS135146</name>
</gene>
<evidence type="ECO:0000256" key="4">
    <source>
        <dbReference type="ARBA" id="ARBA00022989"/>
    </source>
</evidence>
<evidence type="ECO:0000256" key="6">
    <source>
        <dbReference type="SAM" id="Phobius"/>
    </source>
</evidence>
<organism evidence="8">
    <name type="scientific">marine metagenome</name>
    <dbReference type="NCBI Taxonomy" id="408172"/>
    <lineage>
        <taxon>unclassified sequences</taxon>
        <taxon>metagenomes</taxon>
        <taxon>ecological metagenomes</taxon>
    </lineage>
</organism>
<feature type="transmembrane region" description="Helical" evidence="6">
    <location>
        <begin position="6"/>
        <end position="26"/>
    </location>
</feature>
<accession>A0A381Z095</accession>
<dbReference type="Pfam" id="PF00361">
    <property type="entry name" value="Proton_antipo_M"/>
    <property type="match status" value="1"/>
</dbReference>
<feature type="transmembrane region" description="Helical" evidence="6">
    <location>
        <begin position="215"/>
        <end position="236"/>
    </location>
</feature>